<feature type="transmembrane region" description="Helical" evidence="1">
    <location>
        <begin position="162"/>
        <end position="183"/>
    </location>
</feature>
<feature type="transmembrane region" description="Helical" evidence="1">
    <location>
        <begin position="105"/>
        <end position="125"/>
    </location>
</feature>
<feature type="transmembrane region" description="Helical" evidence="1">
    <location>
        <begin position="132"/>
        <end position="150"/>
    </location>
</feature>
<accession>A0ABW5CKT5</accession>
<keyword evidence="1" id="KW-0812">Transmembrane</keyword>
<keyword evidence="1" id="KW-0472">Membrane</keyword>
<organism evidence="2 3">
    <name type="scientific">Aureimonas populi</name>
    <dbReference type="NCBI Taxonomy" id="1701758"/>
    <lineage>
        <taxon>Bacteria</taxon>
        <taxon>Pseudomonadati</taxon>
        <taxon>Pseudomonadota</taxon>
        <taxon>Alphaproteobacteria</taxon>
        <taxon>Hyphomicrobiales</taxon>
        <taxon>Aurantimonadaceae</taxon>
        <taxon>Aureimonas</taxon>
    </lineage>
</organism>
<keyword evidence="3" id="KW-1185">Reference proteome</keyword>
<feature type="transmembrane region" description="Helical" evidence="1">
    <location>
        <begin position="345"/>
        <end position="364"/>
    </location>
</feature>
<evidence type="ECO:0000256" key="1">
    <source>
        <dbReference type="SAM" id="Phobius"/>
    </source>
</evidence>
<protein>
    <recommendedName>
        <fullName evidence="4">Glycosyltransferase RgtA/B/C/D-like domain-containing protein</fullName>
    </recommendedName>
</protein>
<dbReference type="Proteomes" id="UP001597371">
    <property type="component" value="Unassembled WGS sequence"/>
</dbReference>
<dbReference type="RefSeq" id="WP_209736929.1">
    <property type="nucleotide sequence ID" value="NZ_CP072611.1"/>
</dbReference>
<keyword evidence="1" id="KW-1133">Transmembrane helix</keyword>
<sequence>MTRSDAPSERAKAPSGGGGGLAAALPSPLLLLALAVLACAVLAALPLTLPMGPMYWDLVVYIDGAQRVTAGQVPSVDFFAPVGPLGYWLLAGALRLFDEGQPLLLAQWSLLVVTAPAMALVLRDVDRRSRPLALALLGPFLFFQLLPINIEQYSVYPGVDGYGIYNRQVCHLLYVLTAALVFVEGRRTLLAVVAWCCLSLFLLKITGFLAAGLLCAYALAAGRVSWRIALGCAAIFLAALGALELSLRLPSAYLADIAALVKLNEGSIARRFVQAASIHFGIVGPGAILLAWLLLSGRRTHEGDLRAWAGRSTMARLAAALDRPALWLGIALFAALFAETQNTGGHGFIFLWPILLLVLAQARPGAAGRPALTALLVAAVALPPAVNVFHRSMRAIVGQTQYEVIEGSRLKTLGAATQRAEVLERARILHDIYATYPQPYQAMADAKVLPTYGLYSDLDFQVGWFEAADEAVGAILAYEAAQGVRFETIMSLNFANPFPWLLDRQGPHHIAIGADPTRAVPPPDAQTLEAVAQTDLVLEPLCPITSANDALRRLYEPGLAEHRIVPISRCWRGYVRF</sequence>
<dbReference type="EMBL" id="JBHUIJ010000008">
    <property type="protein sequence ID" value="MFD2237311.1"/>
    <property type="molecule type" value="Genomic_DNA"/>
</dbReference>
<gene>
    <name evidence="2" type="ORF">ACFSKQ_07505</name>
</gene>
<evidence type="ECO:0000313" key="2">
    <source>
        <dbReference type="EMBL" id="MFD2237311.1"/>
    </source>
</evidence>
<evidence type="ECO:0008006" key="4">
    <source>
        <dbReference type="Google" id="ProtNLM"/>
    </source>
</evidence>
<proteinExistence type="predicted"/>
<feature type="transmembrane region" description="Helical" evidence="1">
    <location>
        <begin position="226"/>
        <end position="247"/>
    </location>
</feature>
<name>A0ABW5CKT5_9HYPH</name>
<evidence type="ECO:0000313" key="3">
    <source>
        <dbReference type="Proteomes" id="UP001597371"/>
    </source>
</evidence>
<feature type="transmembrane region" description="Helical" evidence="1">
    <location>
        <begin position="190"/>
        <end position="220"/>
    </location>
</feature>
<reference evidence="3" key="1">
    <citation type="journal article" date="2019" name="Int. J. Syst. Evol. Microbiol.">
        <title>The Global Catalogue of Microorganisms (GCM) 10K type strain sequencing project: providing services to taxonomists for standard genome sequencing and annotation.</title>
        <authorList>
            <consortium name="The Broad Institute Genomics Platform"/>
            <consortium name="The Broad Institute Genome Sequencing Center for Infectious Disease"/>
            <person name="Wu L."/>
            <person name="Ma J."/>
        </authorList>
    </citation>
    <scope>NUCLEOTIDE SEQUENCE [LARGE SCALE GENOMIC DNA]</scope>
    <source>
        <strain evidence="3">ZS-35-S2</strain>
    </source>
</reference>
<comment type="caution">
    <text evidence="2">The sequence shown here is derived from an EMBL/GenBank/DDBJ whole genome shotgun (WGS) entry which is preliminary data.</text>
</comment>
<feature type="transmembrane region" description="Helical" evidence="1">
    <location>
        <begin position="21"/>
        <end position="45"/>
    </location>
</feature>
<feature type="transmembrane region" description="Helical" evidence="1">
    <location>
        <begin position="370"/>
        <end position="389"/>
    </location>
</feature>
<feature type="transmembrane region" description="Helical" evidence="1">
    <location>
        <begin position="272"/>
        <end position="295"/>
    </location>
</feature>
<feature type="transmembrane region" description="Helical" evidence="1">
    <location>
        <begin position="315"/>
        <end position="338"/>
    </location>
</feature>